<protein>
    <submittedName>
        <fullName evidence="2">Uncharacterized protein</fullName>
    </submittedName>
</protein>
<evidence type="ECO:0000256" key="1">
    <source>
        <dbReference type="SAM" id="MobiDB-lite"/>
    </source>
</evidence>
<keyword evidence="3" id="KW-1185">Reference proteome</keyword>
<reference evidence="2 3" key="1">
    <citation type="submission" date="2024-04" db="EMBL/GenBank/DDBJ databases">
        <authorList>
            <person name="Fracassetti M."/>
        </authorList>
    </citation>
    <scope>NUCLEOTIDE SEQUENCE [LARGE SCALE GENOMIC DNA]</scope>
</reference>
<organism evidence="2 3">
    <name type="scientific">Linum trigynum</name>
    <dbReference type="NCBI Taxonomy" id="586398"/>
    <lineage>
        <taxon>Eukaryota</taxon>
        <taxon>Viridiplantae</taxon>
        <taxon>Streptophyta</taxon>
        <taxon>Embryophyta</taxon>
        <taxon>Tracheophyta</taxon>
        <taxon>Spermatophyta</taxon>
        <taxon>Magnoliopsida</taxon>
        <taxon>eudicotyledons</taxon>
        <taxon>Gunneridae</taxon>
        <taxon>Pentapetalae</taxon>
        <taxon>rosids</taxon>
        <taxon>fabids</taxon>
        <taxon>Malpighiales</taxon>
        <taxon>Linaceae</taxon>
        <taxon>Linum</taxon>
    </lineage>
</organism>
<gene>
    <name evidence="2" type="ORF">LTRI10_LOCUS34274</name>
</gene>
<accession>A0AAV2F692</accession>
<name>A0AAV2F692_9ROSI</name>
<evidence type="ECO:0000313" key="3">
    <source>
        <dbReference type="Proteomes" id="UP001497516"/>
    </source>
</evidence>
<dbReference type="EMBL" id="OZ034819">
    <property type="protein sequence ID" value="CAL1393719.1"/>
    <property type="molecule type" value="Genomic_DNA"/>
</dbReference>
<dbReference type="AlphaFoldDB" id="A0AAV2F692"/>
<sequence>MTLTCPAIFSTKSNIIDSAISVGSNGWPDECQGRKNNDLLMKRLTRTRARIGKNNKEKEHSAPQMKKRKNGKEITTESTGILVLGLASW</sequence>
<evidence type="ECO:0000313" key="2">
    <source>
        <dbReference type="EMBL" id="CAL1393719.1"/>
    </source>
</evidence>
<proteinExistence type="predicted"/>
<feature type="region of interest" description="Disordered" evidence="1">
    <location>
        <begin position="53"/>
        <end position="74"/>
    </location>
</feature>
<dbReference type="Proteomes" id="UP001497516">
    <property type="component" value="Chromosome 6"/>
</dbReference>